<protein>
    <submittedName>
        <fullName evidence="1">Uncharacterized protein</fullName>
    </submittedName>
</protein>
<dbReference type="OrthoDB" id="10254945at2759"/>
<keyword evidence="2" id="KW-1185">Reference proteome</keyword>
<name>A0A8H6R8W7_9PEZI</name>
<accession>A0A8H6R8W7</accession>
<evidence type="ECO:0000313" key="2">
    <source>
        <dbReference type="Proteomes" id="UP000660729"/>
    </source>
</evidence>
<dbReference type="Proteomes" id="UP000660729">
    <property type="component" value="Unassembled WGS sequence"/>
</dbReference>
<reference evidence="1" key="1">
    <citation type="submission" date="2020-04" db="EMBL/GenBank/DDBJ databases">
        <title>Draft genome resource of the tomato pathogen Pseudocercospora fuligena.</title>
        <authorList>
            <person name="Zaccaron A."/>
        </authorList>
    </citation>
    <scope>NUCLEOTIDE SEQUENCE</scope>
    <source>
        <strain evidence="1">PF001</strain>
    </source>
</reference>
<dbReference type="EMBL" id="JABCIY010000228">
    <property type="protein sequence ID" value="KAF7187470.1"/>
    <property type="molecule type" value="Genomic_DNA"/>
</dbReference>
<dbReference type="AlphaFoldDB" id="A0A8H6R8W7"/>
<sequence length="462" mass="52173">MQNQFQPTMLTGTTEPFNLGHPTDDGQVPRSQHRFPFSLKDSMQPDRYKFQEKLYNLPAGDLGIVTPLTSLLNQLGHSGQLPALALNFTTLLINLALPFWHALLVSTPVVYPSEAYPAPKGTLTDAEKWETLRKLEDLANALTIIFDELAEYDLGATWTTKRTLVTMPGRGAHIVLNQEFLNRINATTEAEDPIAFQILCLRIATTIVHELAHAGALANSGMPYPNPNAFIGDSKSNEIGFEIEKYLFGGIFDLDSFGLKNSNGWYYAHNNVPSGINYRLLMIDWPNNDMVNHYAERNADCACMAKLPPGGIYWTISFLHISRLFQKSYWDFAVSQLGRFALHFPRNLGELRTDDSTWNPQDLLQALMPGQPYVIDKYLRVYFVQNIDDPSAQKLREYWDQMPKNSNFENWNALAQHDFGMDPDLKVAMERVLATMDFDKTTGVVPIAAKEEELTSLGESEK</sequence>
<evidence type="ECO:0000313" key="1">
    <source>
        <dbReference type="EMBL" id="KAF7187470.1"/>
    </source>
</evidence>
<comment type="caution">
    <text evidence="1">The sequence shown here is derived from an EMBL/GenBank/DDBJ whole genome shotgun (WGS) entry which is preliminary data.</text>
</comment>
<proteinExistence type="predicted"/>
<gene>
    <name evidence="1" type="ORF">HII31_11210</name>
</gene>
<organism evidence="1 2">
    <name type="scientific">Pseudocercospora fuligena</name>
    <dbReference type="NCBI Taxonomy" id="685502"/>
    <lineage>
        <taxon>Eukaryota</taxon>
        <taxon>Fungi</taxon>
        <taxon>Dikarya</taxon>
        <taxon>Ascomycota</taxon>
        <taxon>Pezizomycotina</taxon>
        <taxon>Dothideomycetes</taxon>
        <taxon>Dothideomycetidae</taxon>
        <taxon>Mycosphaerellales</taxon>
        <taxon>Mycosphaerellaceae</taxon>
        <taxon>Pseudocercospora</taxon>
    </lineage>
</organism>